<gene>
    <name evidence="2" type="ORF">GCM10022419_096820</name>
</gene>
<dbReference type="EMBL" id="BAABDQ010000032">
    <property type="protein sequence ID" value="GAA3598073.1"/>
    <property type="molecule type" value="Genomic_DNA"/>
</dbReference>
<evidence type="ECO:0000313" key="2">
    <source>
        <dbReference type="EMBL" id="GAA3598073.1"/>
    </source>
</evidence>
<evidence type="ECO:0000259" key="1">
    <source>
        <dbReference type="Pfam" id="PF02558"/>
    </source>
</evidence>
<dbReference type="InterPro" id="IPR013332">
    <property type="entry name" value="KPR_N"/>
</dbReference>
<sequence>MVKVLIVGAGALGQVFGSWLATGGAQVSYLVKAGREKWADGGVPVSRLRSGRGPVAGRLVPYQVMSEPAGAWDMVWLCVDSGALRGAAIARLREVSAGATIVTIGQDLGDLDTLARIWPQEQIVQVTPTVLAFPAPSGMTYWTPPGAATGVSGPRAPQVVAALRAGGVKARRVRQAGGGEMTAARMIPFIAALEQAGWSLPRLDGAAAASREAIAVVAAQHGRRVTPSAPAWAVRPALRALPRLLPFDLWHYLESHFTKVSAQTRLMLDGWIAEGAGRGLPVKHLKVLREGLNP</sequence>
<evidence type="ECO:0000313" key="3">
    <source>
        <dbReference type="Proteomes" id="UP001500630"/>
    </source>
</evidence>
<dbReference type="Pfam" id="PF02558">
    <property type="entry name" value="ApbA"/>
    <property type="match status" value="1"/>
</dbReference>
<dbReference type="SUPFAM" id="SSF51735">
    <property type="entry name" value="NAD(P)-binding Rossmann-fold domains"/>
    <property type="match status" value="1"/>
</dbReference>
<dbReference type="RefSeq" id="WP_345572766.1">
    <property type="nucleotide sequence ID" value="NZ_BAABDQ010000032.1"/>
</dbReference>
<name>A0ABP6Z4T9_9ACTN</name>
<comment type="caution">
    <text evidence="2">The sequence shown here is derived from an EMBL/GenBank/DDBJ whole genome shotgun (WGS) entry which is preliminary data.</text>
</comment>
<organism evidence="2 3">
    <name type="scientific">Nonomuraea rosea</name>
    <dbReference type="NCBI Taxonomy" id="638574"/>
    <lineage>
        <taxon>Bacteria</taxon>
        <taxon>Bacillati</taxon>
        <taxon>Actinomycetota</taxon>
        <taxon>Actinomycetes</taxon>
        <taxon>Streptosporangiales</taxon>
        <taxon>Streptosporangiaceae</taxon>
        <taxon>Nonomuraea</taxon>
    </lineage>
</organism>
<feature type="domain" description="Ketopantoate reductase N-terminal" evidence="1">
    <location>
        <begin position="4"/>
        <end position="141"/>
    </location>
</feature>
<proteinExistence type="predicted"/>
<accession>A0ABP6Z4T9</accession>
<protein>
    <recommendedName>
        <fullName evidence="1">Ketopantoate reductase N-terminal domain-containing protein</fullName>
    </recommendedName>
</protein>
<keyword evidence="3" id="KW-1185">Reference proteome</keyword>
<dbReference type="InterPro" id="IPR036291">
    <property type="entry name" value="NAD(P)-bd_dom_sf"/>
</dbReference>
<dbReference type="Proteomes" id="UP001500630">
    <property type="component" value="Unassembled WGS sequence"/>
</dbReference>
<dbReference type="Gene3D" id="3.40.50.720">
    <property type="entry name" value="NAD(P)-binding Rossmann-like Domain"/>
    <property type="match status" value="1"/>
</dbReference>
<reference evidence="3" key="1">
    <citation type="journal article" date="2019" name="Int. J. Syst. Evol. Microbiol.">
        <title>The Global Catalogue of Microorganisms (GCM) 10K type strain sequencing project: providing services to taxonomists for standard genome sequencing and annotation.</title>
        <authorList>
            <consortium name="The Broad Institute Genomics Platform"/>
            <consortium name="The Broad Institute Genome Sequencing Center for Infectious Disease"/>
            <person name="Wu L."/>
            <person name="Ma J."/>
        </authorList>
    </citation>
    <scope>NUCLEOTIDE SEQUENCE [LARGE SCALE GENOMIC DNA]</scope>
    <source>
        <strain evidence="3">JCM 17326</strain>
    </source>
</reference>